<evidence type="ECO:0000313" key="1">
    <source>
        <dbReference type="Ensembl" id="ENSSORP00005003387.1"/>
    </source>
</evidence>
<reference evidence="1" key="1">
    <citation type="submission" date="2019-06" db="EMBL/GenBank/DDBJ databases">
        <authorList>
            <consortium name="Wellcome Sanger Institute Data Sharing"/>
        </authorList>
    </citation>
    <scope>NUCLEOTIDE SEQUENCE [LARGE SCALE GENOMIC DNA]</scope>
</reference>
<proteinExistence type="predicted"/>
<dbReference type="Ensembl" id="ENSSORT00005003487.1">
    <property type="protein sequence ID" value="ENSSORP00005003387.1"/>
    <property type="gene ID" value="ENSSORG00005002060.1"/>
</dbReference>
<reference evidence="1" key="2">
    <citation type="submission" date="2025-08" db="UniProtKB">
        <authorList>
            <consortium name="Ensembl"/>
        </authorList>
    </citation>
    <scope>IDENTIFICATION</scope>
</reference>
<keyword evidence="2" id="KW-1185">Reference proteome</keyword>
<protein>
    <submittedName>
        <fullName evidence="1">Uncharacterized protein</fullName>
    </submittedName>
</protein>
<dbReference type="InParanoid" id="A0A672Y9I0"/>
<name>A0A672Y9I0_9TELE</name>
<sequence>RIMGQAKVMSHFMSDGRGESYRAGVLECEFVKILKTDSYVTNWALSCFTLFRRSVWRHIRKLSRVASEFKSTSILFLFVQISKPTSMMRIFRARYTYRKRKKHS</sequence>
<dbReference type="Proteomes" id="UP000472271">
    <property type="component" value="Chromosome 19"/>
</dbReference>
<accession>A0A672Y9I0</accession>
<dbReference type="AlphaFoldDB" id="A0A672Y9I0"/>
<reference evidence="1" key="3">
    <citation type="submission" date="2025-09" db="UniProtKB">
        <authorList>
            <consortium name="Ensembl"/>
        </authorList>
    </citation>
    <scope>IDENTIFICATION</scope>
</reference>
<evidence type="ECO:0000313" key="2">
    <source>
        <dbReference type="Proteomes" id="UP000472271"/>
    </source>
</evidence>
<organism evidence="1 2">
    <name type="scientific">Sphaeramia orbicularis</name>
    <name type="common">orbiculate cardinalfish</name>
    <dbReference type="NCBI Taxonomy" id="375764"/>
    <lineage>
        <taxon>Eukaryota</taxon>
        <taxon>Metazoa</taxon>
        <taxon>Chordata</taxon>
        <taxon>Craniata</taxon>
        <taxon>Vertebrata</taxon>
        <taxon>Euteleostomi</taxon>
        <taxon>Actinopterygii</taxon>
        <taxon>Neopterygii</taxon>
        <taxon>Teleostei</taxon>
        <taxon>Neoteleostei</taxon>
        <taxon>Acanthomorphata</taxon>
        <taxon>Gobiaria</taxon>
        <taxon>Kurtiformes</taxon>
        <taxon>Apogonoidei</taxon>
        <taxon>Apogonidae</taxon>
        <taxon>Apogoninae</taxon>
        <taxon>Sphaeramia</taxon>
    </lineage>
</organism>